<dbReference type="STRING" id="1447715.AH67_01650"/>
<evidence type="ECO:0000256" key="4">
    <source>
        <dbReference type="ARBA" id="ARBA00022927"/>
    </source>
</evidence>
<dbReference type="GO" id="GO:0043952">
    <property type="term" value="P:protein transport by the Sec complex"/>
    <property type="evidence" value="ECO:0007669"/>
    <property type="project" value="UniProtKB-UniRule"/>
</dbReference>
<dbReference type="GO" id="GO:0008320">
    <property type="term" value="F:protein transmembrane transporter activity"/>
    <property type="evidence" value="ECO:0007669"/>
    <property type="project" value="UniProtKB-UniRule"/>
</dbReference>
<evidence type="ECO:0000256" key="7">
    <source>
        <dbReference type="ARBA" id="ARBA00023136"/>
    </source>
</evidence>
<comment type="similarity">
    <text evidence="8">Belongs to the SecE/SEC61-gamma family.</text>
</comment>
<dbReference type="InterPro" id="IPR001901">
    <property type="entry name" value="Translocase_SecE/Sec61-g"/>
</dbReference>
<dbReference type="Gene3D" id="1.20.5.1030">
    <property type="entry name" value="Preprotein translocase secy subunit"/>
    <property type="match status" value="1"/>
</dbReference>
<dbReference type="EMBL" id="CP007457">
    <property type="protein sequence ID" value="AIZ15801.1"/>
    <property type="molecule type" value="Genomic_DNA"/>
</dbReference>
<feature type="transmembrane region" description="Helical" evidence="8">
    <location>
        <begin position="42"/>
        <end position="63"/>
    </location>
</feature>
<keyword evidence="10" id="KW-1185">Reference proteome</keyword>
<organism evidence="9 10">
    <name type="scientific">Bifidobacterium pseudolongum PV8-2</name>
    <dbReference type="NCBI Taxonomy" id="1447715"/>
    <lineage>
        <taxon>Bacteria</taxon>
        <taxon>Bacillati</taxon>
        <taxon>Actinomycetota</taxon>
        <taxon>Actinomycetes</taxon>
        <taxon>Bifidobacteriales</taxon>
        <taxon>Bifidobacteriaceae</taxon>
        <taxon>Bifidobacterium</taxon>
    </lineage>
</organism>
<dbReference type="GeneID" id="89493952"/>
<dbReference type="RefSeq" id="WP_022858364.1">
    <property type="nucleotide sequence ID" value="NZ_CP007457.1"/>
</dbReference>
<evidence type="ECO:0000256" key="5">
    <source>
        <dbReference type="ARBA" id="ARBA00022989"/>
    </source>
</evidence>
<dbReference type="HOGENOM" id="CLU_113663_3_2_11"/>
<dbReference type="GO" id="GO:0005886">
    <property type="term" value="C:plasma membrane"/>
    <property type="evidence" value="ECO:0007669"/>
    <property type="project" value="UniProtKB-SubCell"/>
</dbReference>
<comment type="function">
    <text evidence="8">Essential subunit of the Sec protein translocation channel SecYEG. Clamps together the 2 halves of SecY. May contact the channel plug during translocation.</text>
</comment>
<evidence type="ECO:0000256" key="8">
    <source>
        <dbReference type="HAMAP-Rule" id="MF_00422"/>
    </source>
</evidence>
<dbReference type="KEGG" id="bpsp:AH67_01650"/>
<dbReference type="AlphaFoldDB" id="A0A0A7I6U2"/>
<dbReference type="NCBIfam" id="TIGR00964">
    <property type="entry name" value="secE_bact"/>
    <property type="match status" value="1"/>
</dbReference>
<dbReference type="GO" id="GO:0006605">
    <property type="term" value="P:protein targeting"/>
    <property type="evidence" value="ECO:0007669"/>
    <property type="project" value="UniProtKB-UniRule"/>
</dbReference>
<evidence type="ECO:0000313" key="9">
    <source>
        <dbReference type="EMBL" id="AIZ15801.1"/>
    </source>
</evidence>
<dbReference type="InterPro" id="IPR005807">
    <property type="entry name" value="SecE_bac"/>
</dbReference>
<dbReference type="GO" id="GO:0009306">
    <property type="term" value="P:protein secretion"/>
    <property type="evidence" value="ECO:0007669"/>
    <property type="project" value="UniProtKB-UniRule"/>
</dbReference>
<gene>
    <name evidence="8" type="primary">secE</name>
    <name evidence="9" type="ORF">AH67_01650</name>
</gene>
<comment type="subcellular location">
    <subcellularLocation>
        <location evidence="8">Cell membrane</location>
        <topology evidence="8">Single-pass membrane protein</topology>
    </subcellularLocation>
    <subcellularLocation>
        <location evidence="1">Membrane</location>
    </subcellularLocation>
</comment>
<keyword evidence="5 8" id="KW-1133">Transmembrane helix</keyword>
<evidence type="ECO:0000256" key="6">
    <source>
        <dbReference type="ARBA" id="ARBA00023010"/>
    </source>
</evidence>
<sequence length="76" mass="8735">MAAKTDHGEEVVNPNIFMRIGLFFKQIIDELRKVVTPTRKQLFWWSLASFIFVLLLMVFVTAMDFGLGKLALLIFG</sequence>
<keyword evidence="2 8" id="KW-0813">Transport</keyword>
<proteinExistence type="inferred from homology"/>
<dbReference type="HAMAP" id="MF_00422">
    <property type="entry name" value="SecE"/>
    <property type="match status" value="1"/>
</dbReference>
<keyword evidence="7 8" id="KW-0472">Membrane</keyword>
<dbReference type="Proteomes" id="UP000030636">
    <property type="component" value="Chromosome"/>
</dbReference>
<evidence type="ECO:0000313" key="10">
    <source>
        <dbReference type="Proteomes" id="UP000030636"/>
    </source>
</evidence>
<accession>A0A0A7I6U2</accession>
<dbReference type="InterPro" id="IPR038379">
    <property type="entry name" value="SecE_sf"/>
</dbReference>
<reference evidence="9 10" key="1">
    <citation type="journal article" date="2015" name="Genome Announc.">
        <title>Bifidobacterium pseudolongum Strain PV8-2, Isolated from a Stool Sample of an Anemic Kenyan Infant.</title>
        <authorList>
            <person name="Vazquez-Gutierrez P."/>
            <person name="Lacroix C."/>
            <person name="Chassard C."/>
            <person name="Klumpp J."/>
            <person name="Stevens M.J."/>
            <person name="Jans C."/>
        </authorList>
    </citation>
    <scope>NUCLEOTIDE SEQUENCE [LARGE SCALE GENOMIC DNA]</scope>
    <source>
        <strain evidence="9 10">PV8-2</strain>
    </source>
</reference>
<comment type="subunit">
    <text evidence="8">Component of the Sec protein translocase complex. Heterotrimer consisting of SecY, SecE and SecG subunits. The heterotrimers can form oligomers, although 1 heterotrimer is thought to be able to translocate proteins. Interacts with the ribosome. Interacts with SecDF, and other proteins may be involved. Interacts with SecA.</text>
</comment>
<protein>
    <recommendedName>
        <fullName evidence="8">Protein translocase subunit SecE</fullName>
    </recommendedName>
</protein>
<keyword evidence="8" id="KW-1003">Cell membrane</keyword>
<evidence type="ECO:0000256" key="3">
    <source>
        <dbReference type="ARBA" id="ARBA00022692"/>
    </source>
</evidence>
<dbReference type="Pfam" id="PF00584">
    <property type="entry name" value="SecE"/>
    <property type="match status" value="1"/>
</dbReference>
<dbReference type="GO" id="GO:0065002">
    <property type="term" value="P:intracellular protein transmembrane transport"/>
    <property type="evidence" value="ECO:0007669"/>
    <property type="project" value="UniProtKB-UniRule"/>
</dbReference>
<keyword evidence="6 8" id="KW-0811">Translocation</keyword>
<keyword evidence="4 8" id="KW-0653">Protein transport</keyword>
<dbReference type="OrthoDB" id="9805743at2"/>
<evidence type="ECO:0000256" key="1">
    <source>
        <dbReference type="ARBA" id="ARBA00004370"/>
    </source>
</evidence>
<name>A0A0A7I6U2_9BIFI</name>
<keyword evidence="3 8" id="KW-0812">Transmembrane</keyword>
<evidence type="ECO:0000256" key="2">
    <source>
        <dbReference type="ARBA" id="ARBA00022448"/>
    </source>
</evidence>